<comment type="caution">
    <text evidence="2">The sequence shown here is derived from an EMBL/GenBank/DDBJ whole genome shotgun (WGS) entry which is preliminary data.</text>
</comment>
<dbReference type="SUPFAM" id="SSF46785">
    <property type="entry name" value="Winged helix' DNA-binding domain"/>
    <property type="match status" value="1"/>
</dbReference>
<sequence length="117" mass="13257">MQGMTELLKGVLEGAVLQLIHDRGETYGYEITQTLNQLGFEDIVEGTVYTLLLRLERKGLVNVEKRKSQLGPARKFYRLTATGETARSAFWQKWAFLVTQLANLKPTNEPDVTNKEA</sequence>
<protein>
    <submittedName>
        <fullName evidence="2">PadR family transcriptional regulator</fullName>
    </submittedName>
</protein>
<feature type="domain" description="Transcription regulator PadR N-terminal" evidence="1">
    <location>
        <begin position="16"/>
        <end position="87"/>
    </location>
</feature>
<dbReference type="InterPro" id="IPR036390">
    <property type="entry name" value="WH_DNA-bd_sf"/>
</dbReference>
<evidence type="ECO:0000259" key="1">
    <source>
        <dbReference type="Pfam" id="PF03551"/>
    </source>
</evidence>
<dbReference type="PANTHER" id="PTHR33169">
    <property type="entry name" value="PADR-FAMILY TRANSCRIPTIONAL REGULATOR"/>
    <property type="match status" value="1"/>
</dbReference>
<keyword evidence="3" id="KW-1185">Reference proteome</keyword>
<dbReference type="Proteomes" id="UP001589691">
    <property type="component" value="Unassembled WGS sequence"/>
</dbReference>
<evidence type="ECO:0000313" key="3">
    <source>
        <dbReference type="Proteomes" id="UP001589691"/>
    </source>
</evidence>
<reference evidence="2 3" key="1">
    <citation type="submission" date="2024-09" db="EMBL/GenBank/DDBJ databases">
        <authorList>
            <person name="Sun Q."/>
            <person name="Mori K."/>
        </authorList>
    </citation>
    <scope>NUCLEOTIDE SEQUENCE [LARGE SCALE GENOMIC DNA]</scope>
    <source>
        <strain evidence="2 3">TBRC 4576</strain>
    </source>
</reference>
<dbReference type="RefSeq" id="WP_137642146.1">
    <property type="nucleotide sequence ID" value="NZ_BJEA01000004.1"/>
</dbReference>
<dbReference type="Gene3D" id="1.10.10.10">
    <property type="entry name" value="Winged helix-like DNA-binding domain superfamily/Winged helix DNA-binding domain"/>
    <property type="match status" value="1"/>
</dbReference>
<dbReference type="Pfam" id="PF03551">
    <property type="entry name" value="PadR"/>
    <property type="match status" value="1"/>
</dbReference>
<proteinExistence type="predicted"/>
<dbReference type="PANTHER" id="PTHR33169:SF14">
    <property type="entry name" value="TRANSCRIPTIONAL REGULATOR RV3488"/>
    <property type="match status" value="1"/>
</dbReference>
<accession>A0ABV5WWM4</accession>
<evidence type="ECO:0000313" key="2">
    <source>
        <dbReference type="EMBL" id="MFB9770071.1"/>
    </source>
</evidence>
<organism evidence="2 3">
    <name type="scientific">Lactiplantibacillus modestisalitolerans</name>
    <dbReference type="NCBI Taxonomy" id="1457219"/>
    <lineage>
        <taxon>Bacteria</taxon>
        <taxon>Bacillati</taxon>
        <taxon>Bacillota</taxon>
        <taxon>Bacilli</taxon>
        <taxon>Lactobacillales</taxon>
        <taxon>Lactobacillaceae</taxon>
        <taxon>Lactiplantibacillus</taxon>
    </lineage>
</organism>
<name>A0ABV5WWM4_9LACO</name>
<dbReference type="InterPro" id="IPR052509">
    <property type="entry name" value="Metal_resp_DNA-bind_regulator"/>
</dbReference>
<dbReference type="EMBL" id="JBHLZY010000025">
    <property type="protein sequence ID" value="MFB9770071.1"/>
    <property type="molecule type" value="Genomic_DNA"/>
</dbReference>
<dbReference type="InterPro" id="IPR036388">
    <property type="entry name" value="WH-like_DNA-bd_sf"/>
</dbReference>
<gene>
    <name evidence="2" type="ORF">ACFFLI_09380</name>
</gene>
<dbReference type="InterPro" id="IPR005149">
    <property type="entry name" value="Tscrpt_reg_PadR_N"/>
</dbReference>